<feature type="chain" id="PRO_5046933171" description="Trissin" evidence="2">
    <location>
        <begin position="28"/>
        <end position="112"/>
    </location>
</feature>
<feature type="signal peptide" evidence="2">
    <location>
        <begin position="1"/>
        <end position="27"/>
    </location>
</feature>
<evidence type="ECO:0000313" key="3">
    <source>
        <dbReference type="EMBL" id="KAJ4448655.1"/>
    </source>
</evidence>
<accession>A0ABQ8TSG0</accession>
<evidence type="ECO:0000256" key="2">
    <source>
        <dbReference type="SAM" id="SignalP"/>
    </source>
</evidence>
<dbReference type="Proteomes" id="UP001148838">
    <property type="component" value="Unassembled WGS sequence"/>
</dbReference>
<evidence type="ECO:0008006" key="5">
    <source>
        <dbReference type="Google" id="ProtNLM"/>
    </source>
</evidence>
<comment type="caution">
    <text evidence="3">The sequence shown here is derived from an EMBL/GenBank/DDBJ whole genome shotgun (WGS) entry which is preliminary data.</text>
</comment>
<evidence type="ECO:0000313" key="4">
    <source>
        <dbReference type="Proteomes" id="UP001148838"/>
    </source>
</evidence>
<sequence length="112" mass="12296">MAGSRHFTLLMTGLVLWCVCTWSVALSCDSCGRECRAACGTRNFRTCCFNYLRKRSGPGGDDSEGPGLRLELLVVPELAARYWSLAHQPDTQPDESDTVPPPGGRMQLVYNA</sequence>
<name>A0ABQ8TSG0_PERAM</name>
<protein>
    <recommendedName>
        <fullName evidence="5">Trissin</fullName>
    </recommendedName>
</protein>
<keyword evidence="2" id="KW-0732">Signal</keyword>
<feature type="region of interest" description="Disordered" evidence="1">
    <location>
        <begin position="85"/>
        <end position="112"/>
    </location>
</feature>
<dbReference type="EMBL" id="JAJSOF020000003">
    <property type="protein sequence ID" value="KAJ4448655.1"/>
    <property type="molecule type" value="Genomic_DNA"/>
</dbReference>
<dbReference type="PROSITE" id="PS51257">
    <property type="entry name" value="PROKAR_LIPOPROTEIN"/>
    <property type="match status" value="1"/>
</dbReference>
<keyword evidence="4" id="KW-1185">Reference proteome</keyword>
<organism evidence="3 4">
    <name type="scientific">Periplaneta americana</name>
    <name type="common">American cockroach</name>
    <name type="synonym">Blatta americana</name>
    <dbReference type="NCBI Taxonomy" id="6978"/>
    <lineage>
        <taxon>Eukaryota</taxon>
        <taxon>Metazoa</taxon>
        <taxon>Ecdysozoa</taxon>
        <taxon>Arthropoda</taxon>
        <taxon>Hexapoda</taxon>
        <taxon>Insecta</taxon>
        <taxon>Pterygota</taxon>
        <taxon>Neoptera</taxon>
        <taxon>Polyneoptera</taxon>
        <taxon>Dictyoptera</taxon>
        <taxon>Blattodea</taxon>
        <taxon>Blattoidea</taxon>
        <taxon>Blattidae</taxon>
        <taxon>Blattinae</taxon>
        <taxon>Periplaneta</taxon>
    </lineage>
</organism>
<proteinExistence type="predicted"/>
<reference evidence="3 4" key="1">
    <citation type="journal article" date="2022" name="Allergy">
        <title>Genome assembly and annotation of Periplaneta americana reveal a comprehensive cockroach allergen profile.</title>
        <authorList>
            <person name="Wang L."/>
            <person name="Xiong Q."/>
            <person name="Saelim N."/>
            <person name="Wang L."/>
            <person name="Nong W."/>
            <person name="Wan A.T."/>
            <person name="Shi M."/>
            <person name="Liu X."/>
            <person name="Cao Q."/>
            <person name="Hui J.H.L."/>
            <person name="Sookrung N."/>
            <person name="Leung T.F."/>
            <person name="Tungtrongchitr A."/>
            <person name="Tsui S.K.W."/>
        </authorList>
    </citation>
    <scope>NUCLEOTIDE SEQUENCE [LARGE SCALE GENOMIC DNA]</scope>
    <source>
        <strain evidence="3">PWHHKU_190912</strain>
    </source>
</reference>
<evidence type="ECO:0000256" key="1">
    <source>
        <dbReference type="SAM" id="MobiDB-lite"/>
    </source>
</evidence>
<gene>
    <name evidence="3" type="ORF">ANN_00045</name>
</gene>